<dbReference type="Proteomes" id="UP001273589">
    <property type="component" value="Unassembled WGS sequence"/>
</dbReference>
<dbReference type="RefSeq" id="WP_319689227.1">
    <property type="nucleotide sequence ID" value="NZ_JARAWN010000010.1"/>
</dbReference>
<dbReference type="Pfam" id="PF19561">
    <property type="entry name" value="DUF6083"/>
    <property type="match status" value="1"/>
</dbReference>
<proteinExistence type="predicted"/>
<comment type="caution">
    <text evidence="1">The sequence shown here is derived from an EMBL/GenBank/DDBJ whole genome shotgun (WGS) entry which is preliminary data.</text>
</comment>
<protein>
    <submittedName>
        <fullName evidence="1">DUF6083 domain-containing protein</fullName>
    </submittedName>
</protein>
<dbReference type="InterPro" id="IPR045729">
    <property type="entry name" value="DUF6083"/>
</dbReference>
<evidence type="ECO:0000313" key="1">
    <source>
        <dbReference type="EMBL" id="MDX3128841.1"/>
    </source>
</evidence>
<evidence type="ECO:0000313" key="2">
    <source>
        <dbReference type="Proteomes" id="UP001273589"/>
    </source>
</evidence>
<name>A0AAJ2PKS2_9ACTN</name>
<dbReference type="EMBL" id="JARAWN010000010">
    <property type="protein sequence ID" value="MDX3128841.1"/>
    <property type="molecule type" value="Genomic_DNA"/>
</dbReference>
<reference evidence="1" key="1">
    <citation type="journal article" date="2023" name="Microb. Genom.">
        <title>Mesoterricola silvestris gen. nov., sp. nov., Mesoterricola sediminis sp. nov., Geothrix oryzae sp. nov., Geothrix edaphica sp. nov., Geothrix rubra sp. nov., and Geothrix limicola sp. nov., six novel members of Acidobacteriota isolated from soils.</title>
        <authorList>
            <person name="Weisberg A.J."/>
            <person name="Pearce E."/>
            <person name="Kramer C.G."/>
            <person name="Chang J.H."/>
            <person name="Clarke C.R."/>
        </authorList>
    </citation>
    <scope>NUCLEOTIDE SEQUENCE</scope>
    <source>
        <strain evidence="1">ND06-05F</strain>
    </source>
</reference>
<accession>A0AAJ2PKS2</accession>
<gene>
    <name evidence="1" type="ORF">PV367_03270</name>
</gene>
<organism evidence="1 2">
    <name type="scientific">Streptomyces europaeiscabiei</name>
    <dbReference type="NCBI Taxonomy" id="146819"/>
    <lineage>
        <taxon>Bacteria</taxon>
        <taxon>Bacillati</taxon>
        <taxon>Actinomycetota</taxon>
        <taxon>Actinomycetes</taxon>
        <taxon>Kitasatosporales</taxon>
        <taxon>Streptomycetaceae</taxon>
        <taxon>Streptomyces</taxon>
    </lineage>
</organism>
<sequence length="104" mass="11336">MFIEPPTCALCGADIRIYPTVYDRWVGLAMAELPAKAVPERFRWRLVKIPTPRSPVVVDVVAVRVRGIDPLPGEHVVPAHQMLCAGQEAELPPDRGAPDADISG</sequence>
<dbReference type="AlphaFoldDB" id="A0AAJ2PKS2"/>